<reference evidence="2" key="1">
    <citation type="journal article" date="2020" name="Phytopathology">
        <title>Genome Sequence Resources of Colletotrichum truncatum, C. plurivorum, C. musicola, and C. sojae: Four Species Pathogenic to Soybean (Glycine max).</title>
        <authorList>
            <person name="Rogerio F."/>
            <person name="Boufleur T.R."/>
            <person name="Ciampi-Guillardi M."/>
            <person name="Sukno S.A."/>
            <person name="Thon M.R."/>
            <person name="Massola Junior N.S."/>
            <person name="Baroncelli R."/>
        </authorList>
    </citation>
    <scope>NUCLEOTIDE SEQUENCE</scope>
    <source>
        <strain evidence="2">LFN0074</strain>
    </source>
</reference>
<feature type="non-terminal residue" evidence="2">
    <location>
        <position position="1"/>
    </location>
</feature>
<feature type="compositionally biased region" description="Basic and acidic residues" evidence="1">
    <location>
        <begin position="85"/>
        <end position="96"/>
    </location>
</feature>
<feature type="region of interest" description="Disordered" evidence="1">
    <location>
        <begin position="77"/>
        <end position="96"/>
    </location>
</feature>
<keyword evidence="3" id="KW-1185">Reference proteome</keyword>
<dbReference type="AlphaFoldDB" id="A0A8H6JYE3"/>
<evidence type="ECO:0000313" key="3">
    <source>
        <dbReference type="Proteomes" id="UP000639643"/>
    </source>
</evidence>
<dbReference type="Proteomes" id="UP000639643">
    <property type="component" value="Unassembled WGS sequence"/>
</dbReference>
<accession>A0A8H6JYE3</accession>
<evidence type="ECO:0000256" key="1">
    <source>
        <dbReference type="SAM" id="MobiDB-lite"/>
    </source>
</evidence>
<organism evidence="2 3">
    <name type="scientific">Colletotrichum musicola</name>
    <dbReference type="NCBI Taxonomy" id="2175873"/>
    <lineage>
        <taxon>Eukaryota</taxon>
        <taxon>Fungi</taxon>
        <taxon>Dikarya</taxon>
        <taxon>Ascomycota</taxon>
        <taxon>Pezizomycotina</taxon>
        <taxon>Sordariomycetes</taxon>
        <taxon>Hypocreomycetidae</taxon>
        <taxon>Glomerellales</taxon>
        <taxon>Glomerellaceae</taxon>
        <taxon>Colletotrichum</taxon>
        <taxon>Colletotrichum orchidearum species complex</taxon>
    </lineage>
</organism>
<comment type="caution">
    <text evidence="2">The sequence shown here is derived from an EMBL/GenBank/DDBJ whole genome shotgun (WGS) entry which is preliminary data.</text>
</comment>
<sequence length="110" mass="12889">FEQRHQTALRKLDRLLSILREEALRHKGESLGLHVHPDNIKIFALTEHAPPISRQYVDEFWQYKSLAHWKQERNASAKAQAAEAEAQRTEGEKAKAELQQKFGERKFKGW</sequence>
<proteinExistence type="predicted"/>
<name>A0A8H6JYE3_9PEZI</name>
<evidence type="ECO:0000313" key="2">
    <source>
        <dbReference type="EMBL" id="KAF6821742.1"/>
    </source>
</evidence>
<gene>
    <name evidence="2" type="ORF">CMUS01_11355</name>
</gene>
<dbReference type="EMBL" id="WIGM01000572">
    <property type="protein sequence ID" value="KAF6821742.1"/>
    <property type="molecule type" value="Genomic_DNA"/>
</dbReference>
<protein>
    <submittedName>
        <fullName evidence="2">Uncharacterized protein</fullName>
    </submittedName>
</protein>